<proteinExistence type="inferred from homology"/>
<reference evidence="3 4" key="1">
    <citation type="submission" date="2017-11" db="EMBL/GenBank/DDBJ databases">
        <title>Rhodohalobacter 15182 sp. nov., isolated from a salt lake.</title>
        <authorList>
            <person name="Han S."/>
        </authorList>
    </citation>
    <scope>NUCLEOTIDE SEQUENCE [LARGE SCALE GENOMIC DNA]</scope>
    <source>
        <strain evidence="3 4">15182</strain>
    </source>
</reference>
<protein>
    <submittedName>
        <fullName evidence="3">GIY-YIG nuclease family protein</fullName>
    </submittedName>
</protein>
<dbReference type="InterPro" id="IPR035901">
    <property type="entry name" value="GIY-YIG_endonuc_sf"/>
</dbReference>
<feature type="domain" description="GIY-YIG" evidence="2">
    <location>
        <begin position="3"/>
        <end position="78"/>
    </location>
</feature>
<dbReference type="CDD" id="cd10456">
    <property type="entry name" value="GIY-YIG_UPF0213"/>
    <property type="match status" value="1"/>
</dbReference>
<dbReference type="EMBL" id="PISP01000001">
    <property type="protein sequence ID" value="PKD44684.1"/>
    <property type="molecule type" value="Genomic_DNA"/>
</dbReference>
<dbReference type="AlphaFoldDB" id="A0A2N0VKI0"/>
<dbReference type="Gene3D" id="3.40.1440.10">
    <property type="entry name" value="GIY-YIG endonuclease"/>
    <property type="match status" value="1"/>
</dbReference>
<comment type="caution">
    <text evidence="3">The sequence shown here is derived from an EMBL/GenBank/DDBJ whole genome shotgun (WGS) entry which is preliminary data.</text>
</comment>
<evidence type="ECO:0000259" key="2">
    <source>
        <dbReference type="PROSITE" id="PS50164"/>
    </source>
</evidence>
<comment type="similarity">
    <text evidence="1">Belongs to the UPF0213 family.</text>
</comment>
<evidence type="ECO:0000256" key="1">
    <source>
        <dbReference type="ARBA" id="ARBA00007435"/>
    </source>
</evidence>
<dbReference type="SUPFAM" id="SSF82771">
    <property type="entry name" value="GIY-YIG endonuclease"/>
    <property type="match status" value="1"/>
</dbReference>
<keyword evidence="4" id="KW-1185">Reference proteome</keyword>
<dbReference type="PANTHER" id="PTHR34477">
    <property type="entry name" value="UPF0213 PROTEIN YHBQ"/>
    <property type="match status" value="1"/>
</dbReference>
<dbReference type="Pfam" id="PF01541">
    <property type="entry name" value="GIY-YIG"/>
    <property type="match status" value="1"/>
</dbReference>
<dbReference type="InterPro" id="IPR050190">
    <property type="entry name" value="UPF0213_domain"/>
</dbReference>
<dbReference type="PANTHER" id="PTHR34477:SF1">
    <property type="entry name" value="UPF0213 PROTEIN YHBQ"/>
    <property type="match status" value="1"/>
</dbReference>
<evidence type="ECO:0000313" key="4">
    <source>
        <dbReference type="Proteomes" id="UP000233398"/>
    </source>
</evidence>
<dbReference type="OrthoDB" id="9807770at2"/>
<sequence length="82" mass="9845">MRTSWFTYIIRCTNGSLYTGSTNHMIRRWHQHRQGTGAKYLRAHDPEEVVFIEQHLDRSAACKREYEIKQFSRQEKEALIEC</sequence>
<dbReference type="PROSITE" id="PS50164">
    <property type="entry name" value="GIY_YIG"/>
    <property type="match status" value="1"/>
</dbReference>
<accession>A0A2N0VKI0</accession>
<gene>
    <name evidence="3" type="ORF">CWD77_04260</name>
</gene>
<dbReference type="Proteomes" id="UP000233398">
    <property type="component" value="Unassembled WGS sequence"/>
</dbReference>
<evidence type="ECO:0000313" key="3">
    <source>
        <dbReference type="EMBL" id="PKD44684.1"/>
    </source>
</evidence>
<dbReference type="InterPro" id="IPR000305">
    <property type="entry name" value="GIY-YIG_endonuc"/>
</dbReference>
<name>A0A2N0VKI0_9BACT</name>
<organism evidence="3 4">
    <name type="scientific">Rhodohalobacter barkolensis</name>
    <dbReference type="NCBI Taxonomy" id="2053187"/>
    <lineage>
        <taxon>Bacteria</taxon>
        <taxon>Pseudomonadati</taxon>
        <taxon>Balneolota</taxon>
        <taxon>Balneolia</taxon>
        <taxon>Balneolales</taxon>
        <taxon>Balneolaceae</taxon>
        <taxon>Rhodohalobacter</taxon>
    </lineage>
</organism>